<keyword evidence="3" id="KW-0804">Transcription</keyword>
<evidence type="ECO:0000256" key="1">
    <source>
        <dbReference type="ARBA" id="ARBA00023015"/>
    </source>
</evidence>
<dbReference type="Gene3D" id="4.10.240.10">
    <property type="entry name" value="Zn(2)-C6 fungal-type DNA-binding domain"/>
    <property type="match status" value="1"/>
</dbReference>
<dbReference type="PROSITE" id="PS50048">
    <property type="entry name" value="ZN2_CY6_FUNGAL_2"/>
    <property type="match status" value="1"/>
</dbReference>
<gene>
    <name evidence="7" type="ORF">BGW36DRAFT_385395</name>
</gene>
<dbReference type="Pfam" id="PF00172">
    <property type="entry name" value="Zn_clus"/>
    <property type="match status" value="1"/>
</dbReference>
<dbReference type="PANTHER" id="PTHR47784:SF4">
    <property type="entry name" value="ZN(II)2CYS6 TRANSCRIPTION FACTOR (EUROFUNG)"/>
    <property type="match status" value="1"/>
</dbReference>
<comment type="caution">
    <text evidence="7">The sequence shown here is derived from an EMBL/GenBank/DDBJ whole genome shotgun (WGS) entry which is preliminary data.</text>
</comment>
<evidence type="ECO:0000256" key="4">
    <source>
        <dbReference type="ARBA" id="ARBA00023242"/>
    </source>
</evidence>
<dbReference type="EMBL" id="JAJTJA010000010">
    <property type="protein sequence ID" value="KAH8692877.1"/>
    <property type="molecule type" value="Genomic_DNA"/>
</dbReference>
<evidence type="ECO:0000313" key="7">
    <source>
        <dbReference type="EMBL" id="KAH8692877.1"/>
    </source>
</evidence>
<proteinExistence type="predicted"/>
<keyword evidence="4" id="KW-0539">Nucleus</keyword>
<evidence type="ECO:0000259" key="6">
    <source>
        <dbReference type="PROSITE" id="PS50048"/>
    </source>
</evidence>
<dbReference type="Proteomes" id="UP001201262">
    <property type="component" value="Unassembled WGS sequence"/>
</dbReference>
<dbReference type="PROSITE" id="PS00463">
    <property type="entry name" value="ZN2_CY6_FUNGAL_1"/>
    <property type="match status" value="1"/>
</dbReference>
<dbReference type="InterPro" id="IPR053157">
    <property type="entry name" value="Sterol_Uptake_Regulator"/>
</dbReference>
<reference evidence="7" key="1">
    <citation type="submission" date="2021-12" db="EMBL/GenBank/DDBJ databases">
        <title>Convergent genome expansion in fungi linked to evolution of root-endophyte symbiosis.</title>
        <authorList>
            <consortium name="DOE Joint Genome Institute"/>
            <person name="Ke Y.-H."/>
            <person name="Bonito G."/>
            <person name="Liao H.-L."/>
            <person name="Looney B."/>
            <person name="Rojas-Flechas A."/>
            <person name="Nash J."/>
            <person name="Hameed K."/>
            <person name="Schadt C."/>
            <person name="Martin F."/>
            <person name="Crous P.W."/>
            <person name="Miettinen O."/>
            <person name="Magnuson J.K."/>
            <person name="Labbe J."/>
            <person name="Jacobson D."/>
            <person name="Doktycz M.J."/>
            <person name="Veneault-Fourrey C."/>
            <person name="Kuo A."/>
            <person name="Mondo S."/>
            <person name="Calhoun S."/>
            <person name="Riley R."/>
            <person name="Ohm R."/>
            <person name="LaButti K."/>
            <person name="Andreopoulos B."/>
            <person name="Pangilinan J."/>
            <person name="Nolan M."/>
            <person name="Tritt A."/>
            <person name="Clum A."/>
            <person name="Lipzen A."/>
            <person name="Daum C."/>
            <person name="Barry K."/>
            <person name="Grigoriev I.V."/>
            <person name="Vilgalys R."/>
        </authorList>
    </citation>
    <scope>NUCLEOTIDE SEQUENCE</scope>
    <source>
        <strain evidence="7">PMI_201</strain>
    </source>
</reference>
<evidence type="ECO:0000256" key="5">
    <source>
        <dbReference type="SAM" id="MobiDB-lite"/>
    </source>
</evidence>
<dbReference type="InterPro" id="IPR036864">
    <property type="entry name" value="Zn2-C6_fun-type_DNA-bd_sf"/>
</dbReference>
<dbReference type="AlphaFoldDB" id="A0AAD4KLB5"/>
<dbReference type="GO" id="GO:0008270">
    <property type="term" value="F:zinc ion binding"/>
    <property type="evidence" value="ECO:0007669"/>
    <property type="project" value="InterPro"/>
</dbReference>
<dbReference type="GeneID" id="70247190"/>
<name>A0AAD4KLB5_9EURO</name>
<feature type="domain" description="Zn(2)-C6 fungal-type" evidence="6">
    <location>
        <begin position="12"/>
        <end position="42"/>
    </location>
</feature>
<dbReference type="PANTHER" id="PTHR47784">
    <property type="entry name" value="STEROL UPTAKE CONTROL PROTEIN 2"/>
    <property type="match status" value="1"/>
</dbReference>
<evidence type="ECO:0000256" key="2">
    <source>
        <dbReference type="ARBA" id="ARBA00023125"/>
    </source>
</evidence>
<keyword evidence="1" id="KW-0805">Transcription regulation</keyword>
<dbReference type="RefSeq" id="XP_046068750.1">
    <property type="nucleotide sequence ID" value="XM_046216903.1"/>
</dbReference>
<dbReference type="GO" id="GO:0003677">
    <property type="term" value="F:DNA binding"/>
    <property type="evidence" value="ECO:0007669"/>
    <property type="project" value="UniProtKB-KW"/>
</dbReference>
<protein>
    <recommendedName>
        <fullName evidence="6">Zn(2)-C6 fungal-type domain-containing protein</fullName>
    </recommendedName>
</protein>
<dbReference type="SMART" id="SM00066">
    <property type="entry name" value="GAL4"/>
    <property type="match status" value="1"/>
</dbReference>
<accession>A0AAD4KLB5</accession>
<evidence type="ECO:0000313" key="8">
    <source>
        <dbReference type="Proteomes" id="UP001201262"/>
    </source>
</evidence>
<dbReference type="InterPro" id="IPR001138">
    <property type="entry name" value="Zn2Cys6_DnaBD"/>
</dbReference>
<feature type="region of interest" description="Disordered" evidence="5">
    <location>
        <begin position="103"/>
        <end position="123"/>
    </location>
</feature>
<keyword evidence="8" id="KW-1185">Reference proteome</keyword>
<dbReference type="SUPFAM" id="SSF57701">
    <property type="entry name" value="Zn2/Cys6 DNA-binding domain"/>
    <property type="match status" value="1"/>
</dbReference>
<organism evidence="7 8">
    <name type="scientific">Talaromyces proteolyticus</name>
    <dbReference type="NCBI Taxonomy" id="1131652"/>
    <lineage>
        <taxon>Eukaryota</taxon>
        <taxon>Fungi</taxon>
        <taxon>Dikarya</taxon>
        <taxon>Ascomycota</taxon>
        <taxon>Pezizomycotina</taxon>
        <taxon>Eurotiomycetes</taxon>
        <taxon>Eurotiomycetidae</taxon>
        <taxon>Eurotiales</taxon>
        <taxon>Trichocomaceae</taxon>
        <taxon>Talaromyces</taxon>
        <taxon>Talaromyces sect. Bacilispori</taxon>
    </lineage>
</organism>
<dbReference type="GO" id="GO:0001228">
    <property type="term" value="F:DNA-binding transcription activator activity, RNA polymerase II-specific"/>
    <property type="evidence" value="ECO:0007669"/>
    <property type="project" value="TreeGrafter"/>
</dbReference>
<sequence length="453" mass="51116">MLRRRHKKSRRGCLTCRQRHVKCDERRPVCLLCTMSHRECIYAPLDPDTITSPASQASPSEFDHPQLQVQEHIKSPNNGLFHTPSVQNDSACGTRPSPDISSFVHSTSSLNPSQQLSPIHHTQPNQPGFTEIDAELNFNHMELIIHLLTDHDVFSLSLGDPAFSTDPGLSIGLKKGLEFPYLLYQCLAFSSLHLAFVPSDKSNIYRHQAASLQTRALSLFNSMGTEVDESNCVGVLLFSSILGLHLLTDTLAERTSGSLDAFVEKYVQCIEIHRGVYSIAIAAWPYLMKSDLEPVISSSSSFTSRTPTGDDCQLLSKLIESAACLGEEDKEACRRMIRYLQIGFDAVSTELEQGYRHYMIYTWLMLAPPKFTDLLTAKTPEAFVLLAYYAILLHYGRHLWQVGDAGLYIIRIIIEYLGPEWQTWLDFPRKRIMQESLDGLVRDSHAFLETVQH</sequence>
<dbReference type="CDD" id="cd00067">
    <property type="entry name" value="GAL4"/>
    <property type="match status" value="1"/>
</dbReference>
<evidence type="ECO:0000256" key="3">
    <source>
        <dbReference type="ARBA" id="ARBA00023163"/>
    </source>
</evidence>
<keyword evidence="2" id="KW-0238">DNA-binding</keyword>